<dbReference type="AlphaFoldDB" id="A0AAD4RV57"/>
<accession>A0AAD4RV57</accession>
<organism evidence="1 2">
    <name type="scientific">Papaver atlanticum</name>
    <dbReference type="NCBI Taxonomy" id="357466"/>
    <lineage>
        <taxon>Eukaryota</taxon>
        <taxon>Viridiplantae</taxon>
        <taxon>Streptophyta</taxon>
        <taxon>Embryophyta</taxon>
        <taxon>Tracheophyta</taxon>
        <taxon>Spermatophyta</taxon>
        <taxon>Magnoliopsida</taxon>
        <taxon>Ranunculales</taxon>
        <taxon>Papaveraceae</taxon>
        <taxon>Papaveroideae</taxon>
        <taxon>Papaver</taxon>
    </lineage>
</organism>
<proteinExistence type="predicted"/>
<dbReference type="EMBL" id="JAJJMB010017856">
    <property type="protein sequence ID" value="KAI3834154.1"/>
    <property type="molecule type" value="Genomic_DNA"/>
</dbReference>
<gene>
    <name evidence="1" type="ORF">MKW98_018204</name>
</gene>
<keyword evidence="2" id="KW-1185">Reference proteome</keyword>
<evidence type="ECO:0000313" key="2">
    <source>
        <dbReference type="Proteomes" id="UP001202328"/>
    </source>
</evidence>
<name>A0AAD4RV57_9MAGN</name>
<comment type="caution">
    <text evidence="1">The sequence shown here is derived from an EMBL/GenBank/DDBJ whole genome shotgun (WGS) entry which is preliminary data.</text>
</comment>
<dbReference type="Proteomes" id="UP001202328">
    <property type="component" value="Unassembled WGS sequence"/>
</dbReference>
<evidence type="ECO:0000313" key="1">
    <source>
        <dbReference type="EMBL" id="KAI3834154.1"/>
    </source>
</evidence>
<sequence>MNGDFFGSKTFLRAGLDEIGKQQSTTHEIYVNVLPTCRHKLVCDEGNGH</sequence>
<reference evidence="1" key="1">
    <citation type="submission" date="2022-04" db="EMBL/GenBank/DDBJ databases">
        <title>A functionally conserved STORR gene fusion in Papaver species that diverged 16.8 million years ago.</title>
        <authorList>
            <person name="Catania T."/>
        </authorList>
    </citation>
    <scope>NUCLEOTIDE SEQUENCE</scope>
    <source>
        <strain evidence="1">S-188037</strain>
    </source>
</reference>
<protein>
    <submittedName>
        <fullName evidence="1">Uncharacterized protein</fullName>
    </submittedName>
</protein>